<dbReference type="RefSeq" id="WP_330584718.1">
    <property type="nucleotide sequence ID" value="NZ_QZDT01000001.1"/>
</dbReference>
<dbReference type="InterPro" id="IPR050188">
    <property type="entry name" value="RluA_PseudoU_synthase"/>
</dbReference>
<dbReference type="PANTHER" id="PTHR21600">
    <property type="entry name" value="MITOCHONDRIAL RNA PSEUDOURIDINE SYNTHASE"/>
    <property type="match status" value="1"/>
</dbReference>
<accession>A0A9X5GPW0</accession>
<dbReference type="InterPro" id="IPR020103">
    <property type="entry name" value="PsdUridine_synth_cat_dom_sf"/>
</dbReference>
<protein>
    <recommendedName>
        <fullName evidence="4">RNA pseudouridylate synthase</fullName>
    </recommendedName>
    <alternativeName>
        <fullName evidence="5">RNA-uridine isomerase</fullName>
    </alternativeName>
</protein>
<comment type="catalytic activity">
    <reaction evidence="1">
        <text>a uridine in RNA = a pseudouridine in RNA</text>
        <dbReference type="Rhea" id="RHEA:48348"/>
        <dbReference type="Rhea" id="RHEA-COMP:12068"/>
        <dbReference type="Rhea" id="RHEA-COMP:12069"/>
        <dbReference type="ChEBI" id="CHEBI:65314"/>
        <dbReference type="ChEBI" id="CHEBI:65315"/>
    </reaction>
</comment>
<evidence type="ECO:0000256" key="4">
    <source>
        <dbReference type="ARBA" id="ARBA00031870"/>
    </source>
</evidence>
<dbReference type="SUPFAM" id="SSF55120">
    <property type="entry name" value="Pseudouridine synthase"/>
    <property type="match status" value="1"/>
</dbReference>
<dbReference type="InterPro" id="IPR006145">
    <property type="entry name" value="PsdUridine_synth_RsuA/RluA"/>
</dbReference>
<reference evidence="7" key="1">
    <citation type="submission" date="2018-09" db="EMBL/GenBank/DDBJ databases">
        <title>Murine metabolic-syndrome-specific gut microbial biobank.</title>
        <authorList>
            <person name="Liu C."/>
        </authorList>
    </citation>
    <scope>NUCLEOTIDE SEQUENCE</scope>
    <source>
        <strain evidence="7">D42-62</strain>
    </source>
</reference>
<keyword evidence="3" id="KW-0413">Isomerase</keyword>
<evidence type="ECO:0000313" key="8">
    <source>
        <dbReference type="Proteomes" id="UP001154420"/>
    </source>
</evidence>
<evidence type="ECO:0000256" key="1">
    <source>
        <dbReference type="ARBA" id="ARBA00000073"/>
    </source>
</evidence>
<comment type="caution">
    <text evidence="7">The sequence shown here is derived from an EMBL/GenBank/DDBJ whole genome shotgun (WGS) entry which is preliminary data.</text>
</comment>
<proteinExistence type="inferred from homology"/>
<sequence>MQRNIIFEDRHIIIAYKPAGIATQTARVGQQDMVSELKNYLAKKPEYNGKKEPYLGLVHRLDQPVSGLLVFSKTRQASRALGRQITNGQIQKYYYTVIYGKPEREQGSLTDYLYKDPKTNRSMIVKEDFPQAKKAVLDFKLIKTLFVFEESIDWEDFGTVPHLGEASLIEIKLLTGRHHQIRAQMSHAGMPLLGDTKYGSESSKELSRKTGCKSVALCAYKLTFSHPVSGKNLTFEKQPEGEIFFPFFSSGI</sequence>
<dbReference type="Pfam" id="PF00849">
    <property type="entry name" value="PseudoU_synth_2"/>
    <property type="match status" value="1"/>
</dbReference>
<organism evidence="7 8">
    <name type="scientific">Parablautia muri</name>
    <dbReference type="NCBI Taxonomy" id="2320879"/>
    <lineage>
        <taxon>Bacteria</taxon>
        <taxon>Bacillati</taxon>
        <taxon>Bacillota</taxon>
        <taxon>Clostridia</taxon>
        <taxon>Lachnospirales</taxon>
        <taxon>Lachnospiraceae</taxon>
        <taxon>Parablautia</taxon>
    </lineage>
</organism>
<dbReference type="Proteomes" id="UP001154420">
    <property type="component" value="Unassembled WGS sequence"/>
</dbReference>
<gene>
    <name evidence="7" type="ORF">D5281_00405</name>
</gene>
<evidence type="ECO:0000256" key="3">
    <source>
        <dbReference type="ARBA" id="ARBA00023235"/>
    </source>
</evidence>
<dbReference type="InterPro" id="IPR006224">
    <property type="entry name" value="PsdUridine_synth_RluA-like_CS"/>
</dbReference>
<name>A0A9X5GPW0_9FIRM</name>
<dbReference type="PROSITE" id="PS01129">
    <property type="entry name" value="PSI_RLU"/>
    <property type="match status" value="1"/>
</dbReference>
<dbReference type="GO" id="GO:0003723">
    <property type="term" value="F:RNA binding"/>
    <property type="evidence" value="ECO:0007669"/>
    <property type="project" value="InterPro"/>
</dbReference>
<dbReference type="GO" id="GO:0001522">
    <property type="term" value="P:pseudouridine synthesis"/>
    <property type="evidence" value="ECO:0007669"/>
    <property type="project" value="InterPro"/>
</dbReference>
<dbReference type="CDD" id="cd02869">
    <property type="entry name" value="PseudoU_synth_RluA_like"/>
    <property type="match status" value="1"/>
</dbReference>
<evidence type="ECO:0000313" key="7">
    <source>
        <dbReference type="EMBL" id="NBJ91088.1"/>
    </source>
</evidence>
<evidence type="ECO:0000256" key="2">
    <source>
        <dbReference type="ARBA" id="ARBA00010876"/>
    </source>
</evidence>
<dbReference type="EMBL" id="QZDT01000001">
    <property type="protein sequence ID" value="NBJ91088.1"/>
    <property type="molecule type" value="Genomic_DNA"/>
</dbReference>
<dbReference type="AlphaFoldDB" id="A0A9X5GPW0"/>
<dbReference type="Gene3D" id="3.30.2350.10">
    <property type="entry name" value="Pseudouridine synthase"/>
    <property type="match status" value="1"/>
</dbReference>
<dbReference type="GO" id="GO:0006396">
    <property type="term" value="P:RNA processing"/>
    <property type="evidence" value="ECO:0007669"/>
    <property type="project" value="UniProtKB-ARBA"/>
</dbReference>
<dbReference type="PANTHER" id="PTHR21600:SF83">
    <property type="entry name" value="PSEUDOURIDYLATE SYNTHASE RPUSD4, MITOCHONDRIAL"/>
    <property type="match status" value="1"/>
</dbReference>
<evidence type="ECO:0000256" key="5">
    <source>
        <dbReference type="ARBA" id="ARBA00033164"/>
    </source>
</evidence>
<evidence type="ECO:0000259" key="6">
    <source>
        <dbReference type="Pfam" id="PF00849"/>
    </source>
</evidence>
<feature type="domain" description="Pseudouridine synthase RsuA/RluA-like" evidence="6">
    <location>
        <begin position="11"/>
        <end position="187"/>
    </location>
</feature>
<keyword evidence="8" id="KW-1185">Reference proteome</keyword>
<dbReference type="GO" id="GO:0009982">
    <property type="term" value="F:pseudouridine synthase activity"/>
    <property type="evidence" value="ECO:0007669"/>
    <property type="project" value="InterPro"/>
</dbReference>
<comment type="similarity">
    <text evidence="2">Belongs to the pseudouridine synthase RluA family.</text>
</comment>
<dbReference type="GO" id="GO:0140098">
    <property type="term" value="F:catalytic activity, acting on RNA"/>
    <property type="evidence" value="ECO:0007669"/>
    <property type="project" value="UniProtKB-ARBA"/>
</dbReference>